<dbReference type="NCBIfam" id="NF002325">
    <property type="entry name" value="PRK01278.1"/>
    <property type="match status" value="1"/>
</dbReference>
<dbReference type="HAMAP" id="MF_01107">
    <property type="entry name" value="ArgD_aminotrans_3"/>
    <property type="match status" value="1"/>
</dbReference>
<organism evidence="6 7">
    <name type="scientific">Paenibacillus filicis</name>
    <dbReference type="NCBI Taxonomy" id="669464"/>
    <lineage>
        <taxon>Bacteria</taxon>
        <taxon>Bacillati</taxon>
        <taxon>Bacillota</taxon>
        <taxon>Bacilli</taxon>
        <taxon>Bacillales</taxon>
        <taxon>Paenibacillaceae</taxon>
        <taxon>Paenibacillus</taxon>
    </lineage>
</organism>
<reference evidence="6 7" key="1">
    <citation type="submission" date="2024-04" db="EMBL/GenBank/DDBJ databases">
        <title>draft genome sequnece of Paenibacillus filicis.</title>
        <authorList>
            <person name="Kim D.-U."/>
        </authorList>
    </citation>
    <scope>NUCLEOTIDE SEQUENCE [LARGE SCALE GENOMIC DNA]</scope>
    <source>
        <strain evidence="6 7">KACC14197</strain>
    </source>
</reference>
<keyword evidence="4 5" id="KW-0663">Pyridoxal phosphate</keyword>
<comment type="subunit">
    <text evidence="5">Homodimer.</text>
</comment>
<dbReference type="Pfam" id="PF00202">
    <property type="entry name" value="Aminotran_3"/>
    <property type="match status" value="1"/>
</dbReference>
<comment type="subcellular location">
    <subcellularLocation>
        <location evidence="5">Cytoplasm</location>
    </subcellularLocation>
</comment>
<comment type="pathway">
    <text evidence="5">Amino-acid biosynthesis; L-arginine biosynthesis; N(2)-acetyl-L-ornithine from L-glutamate: step 4/4.</text>
</comment>
<gene>
    <name evidence="5" type="primary">argD</name>
    <name evidence="6" type="ORF">WMW72_28030</name>
</gene>
<dbReference type="InterPro" id="IPR015421">
    <property type="entry name" value="PyrdxlP-dep_Trfase_major"/>
</dbReference>
<dbReference type="GO" id="GO:0008483">
    <property type="term" value="F:transaminase activity"/>
    <property type="evidence" value="ECO:0007669"/>
    <property type="project" value="UniProtKB-KW"/>
</dbReference>
<dbReference type="EMBL" id="JBBPCC010000023">
    <property type="protein sequence ID" value="MEK8131763.1"/>
    <property type="molecule type" value="Genomic_DNA"/>
</dbReference>
<dbReference type="InterPro" id="IPR005814">
    <property type="entry name" value="Aminotrans_3"/>
</dbReference>
<feature type="binding site" evidence="5">
    <location>
        <position position="276"/>
    </location>
    <ligand>
        <name>pyridoxal 5'-phosphate</name>
        <dbReference type="ChEBI" id="CHEBI:597326"/>
    </ligand>
</feature>
<protein>
    <recommendedName>
        <fullName evidence="5">Acetylornithine aminotransferase</fullName>
        <shortName evidence="5">ACOAT</shortName>
        <ecNumber evidence="5">2.6.1.11</ecNumber>
    </recommendedName>
</protein>
<keyword evidence="1 5" id="KW-0032">Aminotransferase</keyword>
<feature type="modified residue" description="N6-(pyridoxal phosphate)lysine" evidence="5">
    <location>
        <position position="247"/>
    </location>
</feature>
<name>A0ABU9DUH3_9BACL</name>
<dbReference type="InterPro" id="IPR015424">
    <property type="entry name" value="PyrdxlP-dep_Trfase"/>
</dbReference>
<feature type="binding site" evidence="5">
    <location>
        <position position="275"/>
    </location>
    <ligand>
        <name>N(2)-acetyl-L-ornithine</name>
        <dbReference type="ChEBI" id="CHEBI:57805"/>
    </ligand>
</feature>
<comment type="similarity">
    <text evidence="5">Belongs to the class-III pyridoxal-phosphate-dependent aminotransferase family. ArgD subfamily.</text>
</comment>
<evidence type="ECO:0000256" key="4">
    <source>
        <dbReference type="ARBA" id="ARBA00022898"/>
    </source>
</evidence>
<dbReference type="Proteomes" id="UP001469365">
    <property type="component" value="Unassembled WGS sequence"/>
</dbReference>
<dbReference type="CDD" id="cd00610">
    <property type="entry name" value="OAT_like"/>
    <property type="match status" value="1"/>
</dbReference>
<feature type="binding site" evidence="5">
    <location>
        <position position="136"/>
    </location>
    <ligand>
        <name>N(2)-acetyl-L-ornithine</name>
        <dbReference type="ChEBI" id="CHEBI:57805"/>
    </ligand>
</feature>
<evidence type="ECO:0000256" key="2">
    <source>
        <dbReference type="ARBA" id="ARBA00022605"/>
    </source>
</evidence>
<evidence type="ECO:0000256" key="5">
    <source>
        <dbReference type="HAMAP-Rule" id="MF_01107"/>
    </source>
</evidence>
<proteinExistence type="inferred from homology"/>
<dbReference type="EC" id="2.6.1.11" evidence="5"/>
<dbReference type="InterPro" id="IPR050103">
    <property type="entry name" value="Class-III_PLP-dep_AT"/>
</dbReference>
<dbReference type="PIRSF" id="PIRSF000521">
    <property type="entry name" value="Transaminase_4ab_Lys_Orn"/>
    <property type="match status" value="1"/>
</dbReference>
<keyword evidence="5" id="KW-0055">Arginine biosynthesis</keyword>
<feature type="binding site" evidence="5">
    <location>
        <begin position="218"/>
        <end position="221"/>
    </location>
    <ligand>
        <name>pyridoxal 5'-phosphate</name>
        <dbReference type="ChEBI" id="CHEBI:597326"/>
    </ligand>
</feature>
<keyword evidence="2 5" id="KW-0028">Amino-acid biosynthesis</keyword>
<evidence type="ECO:0000313" key="6">
    <source>
        <dbReference type="EMBL" id="MEK8131763.1"/>
    </source>
</evidence>
<dbReference type="InterPro" id="IPR004636">
    <property type="entry name" value="AcOrn/SuccOrn_fam"/>
</dbReference>
<evidence type="ECO:0000256" key="3">
    <source>
        <dbReference type="ARBA" id="ARBA00022679"/>
    </source>
</evidence>
<evidence type="ECO:0000313" key="7">
    <source>
        <dbReference type="Proteomes" id="UP001469365"/>
    </source>
</evidence>
<comment type="cofactor">
    <cofactor evidence="5">
        <name>pyridoxal 5'-phosphate</name>
        <dbReference type="ChEBI" id="CHEBI:597326"/>
    </cofactor>
    <text evidence="5">Binds 1 pyridoxal phosphate per subunit.</text>
</comment>
<dbReference type="PANTHER" id="PTHR11986">
    <property type="entry name" value="AMINOTRANSFERASE CLASS III"/>
    <property type="match status" value="1"/>
</dbReference>
<keyword evidence="3 5" id="KW-0808">Transferase</keyword>
<feature type="binding site" evidence="5">
    <location>
        <position position="133"/>
    </location>
    <ligand>
        <name>pyridoxal 5'-phosphate</name>
        <dbReference type="ChEBI" id="CHEBI:597326"/>
    </ligand>
</feature>
<dbReference type="RefSeq" id="WP_341418892.1">
    <property type="nucleotide sequence ID" value="NZ_JBBPCC010000023.1"/>
</dbReference>
<keyword evidence="5" id="KW-0963">Cytoplasm</keyword>
<evidence type="ECO:0000256" key="1">
    <source>
        <dbReference type="ARBA" id="ARBA00022576"/>
    </source>
</evidence>
<comment type="miscellaneous">
    <text evidence="5">May also have succinyldiaminopimelate aminotransferase activity, thus carrying out the corresponding step in lysine biosynthesis.</text>
</comment>
<sequence>MGETQSALFPNYARYPFTFVKGEGSRLWDENGKEYLDLMCGLAVTGLGHAPKQVTERLKEQVDTLWHTSNLFHNPGQEKLAQILVANSCADAVFFCNSGAEANEAAIKIARRYFSKVLEQPERNEIITFDMSFHGRTLATLTATGQQKVQDGFAPLPPGFVYAPYNDAEAVEKLISPRTCAIMLELVQGEGGVNPADPDFVKAVAELCERHGLLLILDEIQTGIGRTGKLFAYEHYGIEPDVITLAKGLGNGFPIGAMLGKEKLRNALSAGSHGTTYGGNYLATATGIATMETILAEDASGKAAAMGDYIMSELKTRLASNPLVGQIRGLGLLIGLGLTVPGADIIKSIHEQGVLVVPAGPNVIRLAPSLLISKEDVDRGLDVICETLAKAAAAAAV</sequence>
<dbReference type="Gene3D" id="3.90.1150.10">
    <property type="entry name" value="Aspartate Aminotransferase, domain 1"/>
    <property type="match status" value="1"/>
</dbReference>
<comment type="caution">
    <text evidence="6">The sequence shown here is derived from an EMBL/GenBank/DDBJ whole genome shotgun (WGS) entry which is preliminary data.</text>
</comment>
<comment type="catalytic activity">
    <reaction evidence="5">
        <text>N(2)-acetyl-L-ornithine + 2-oxoglutarate = N-acetyl-L-glutamate 5-semialdehyde + L-glutamate</text>
        <dbReference type="Rhea" id="RHEA:18049"/>
        <dbReference type="ChEBI" id="CHEBI:16810"/>
        <dbReference type="ChEBI" id="CHEBI:29123"/>
        <dbReference type="ChEBI" id="CHEBI:29985"/>
        <dbReference type="ChEBI" id="CHEBI:57805"/>
        <dbReference type="EC" id="2.6.1.11"/>
    </reaction>
</comment>
<accession>A0ABU9DUH3</accession>
<dbReference type="PROSITE" id="PS00600">
    <property type="entry name" value="AA_TRANSFER_CLASS_3"/>
    <property type="match status" value="1"/>
</dbReference>
<dbReference type="Gene3D" id="3.40.640.10">
    <property type="entry name" value="Type I PLP-dependent aspartate aminotransferase-like (Major domain)"/>
    <property type="match status" value="1"/>
</dbReference>
<dbReference type="SUPFAM" id="SSF53383">
    <property type="entry name" value="PLP-dependent transferases"/>
    <property type="match status" value="1"/>
</dbReference>
<keyword evidence="7" id="KW-1185">Reference proteome</keyword>
<dbReference type="InterPro" id="IPR049704">
    <property type="entry name" value="Aminotrans_3_PPA_site"/>
</dbReference>
<dbReference type="PANTHER" id="PTHR11986:SF79">
    <property type="entry name" value="ACETYLORNITHINE AMINOTRANSFERASE, MITOCHONDRIAL"/>
    <property type="match status" value="1"/>
</dbReference>
<dbReference type="InterPro" id="IPR015422">
    <property type="entry name" value="PyrdxlP-dep_Trfase_small"/>
</dbReference>
<dbReference type="NCBIfam" id="TIGR00707">
    <property type="entry name" value="argD"/>
    <property type="match status" value="1"/>
</dbReference>
<feature type="binding site" evidence="5">
    <location>
        <begin position="99"/>
        <end position="100"/>
    </location>
    <ligand>
        <name>pyridoxal 5'-phosphate</name>
        <dbReference type="ChEBI" id="CHEBI:597326"/>
    </ligand>
</feature>